<dbReference type="SUPFAM" id="SSF53474">
    <property type="entry name" value="alpha/beta-Hydrolases"/>
    <property type="match status" value="1"/>
</dbReference>
<organism evidence="3 4">
    <name type="scientific">Agrocybe pediades</name>
    <dbReference type="NCBI Taxonomy" id="84607"/>
    <lineage>
        <taxon>Eukaryota</taxon>
        <taxon>Fungi</taxon>
        <taxon>Dikarya</taxon>
        <taxon>Basidiomycota</taxon>
        <taxon>Agaricomycotina</taxon>
        <taxon>Agaricomycetes</taxon>
        <taxon>Agaricomycetidae</taxon>
        <taxon>Agaricales</taxon>
        <taxon>Agaricineae</taxon>
        <taxon>Strophariaceae</taxon>
        <taxon>Agrocybe</taxon>
    </lineage>
</organism>
<gene>
    <name evidence="3" type="ORF">D9613_009025</name>
</gene>
<feature type="domain" description="Carboxylesterase type B" evidence="2">
    <location>
        <begin position="27"/>
        <end position="208"/>
    </location>
</feature>
<keyword evidence="1" id="KW-0732">Signal</keyword>
<dbReference type="Pfam" id="PF00135">
    <property type="entry name" value="COesterase"/>
    <property type="match status" value="1"/>
</dbReference>
<evidence type="ECO:0000313" key="3">
    <source>
        <dbReference type="EMBL" id="KAF4622620.1"/>
    </source>
</evidence>
<evidence type="ECO:0000259" key="2">
    <source>
        <dbReference type="Pfam" id="PF00135"/>
    </source>
</evidence>
<dbReference type="InterPro" id="IPR029058">
    <property type="entry name" value="AB_hydrolase_fold"/>
</dbReference>
<dbReference type="PROSITE" id="PS00941">
    <property type="entry name" value="CARBOXYLESTERASE_B_2"/>
    <property type="match status" value="1"/>
</dbReference>
<protein>
    <recommendedName>
        <fullName evidence="2">Carboxylesterase type B domain-containing protein</fullName>
    </recommendedName>
</protein>
<feature type="chain" id="PRO_5034316258" description="Carboxylesterase type B domain-containing protein" evidence="1">
    <location>
        <begin position="19"/>
        <end position="469"/>
    </location>
</feature>
<dbReference type="InterPro" id="IPR019819">
    <property type="entry name" value="Carboxylesterase_B_CS"/>
</dbReference>
<dbReference type="PANTHER" id="PTHR11559">
    <property type="entry name" value="CARBOXYLESTERASE"/>
    <property type="match status" value="1"/>
</dbReference>
<name>A0A8H4VW75_9AGAR</name>
<dbReference type="Gene3D" id="3.40.50.1820">
    <property type="entry name" value="alpha/beta hydrolase"/>
    <property type="match status" value="3"/>
</dbReference>
<dbReference type="InterPro" id="IPR050309">
    <property type="entry name" value="Type-B_Carboxylest/Lipase"/>
</dbReference>
<proteinExistence type="predicted"/>
<accession>A0A8H4VW75</accession>
<keyword evidence="4" id="KW-1185">Reference proteome</keyword>
<comment type="caution">
    <text evidence="3">The sequence shown here is derived from an EMBL/GenBank/DDBJ whole genome shotgun (WGS) entry which is preliminary data.</text>
</comment>
<evidence type="ECO:0000256" key="1">
    <source>
        <dbReference type="SAM" id="SignalP"/>
    </source>
</evidence>
<dbReference type="AlphaFoldDB" id="A0A8H4VW75"/>
<reference evidence="3 4" key="1">
    <citation type="submission" date="2019-12" db="EMBL/GenBank/DDBJ databases">
        <authorList>
            <person name="Floudas D."/>
            <person name="Bentzer J."/>
            <person name="Ahren D."/>
            <person name="Johansson T."/>
            <person name="Persson P."/>
            <person name="Tunlid A."/>
        </authorList>
    </citation>
    <scope>NUCLEOTIDE SEQUENCE [LARGE SCALE GENOMIC DNA]</scope>
    <source>
        <strain evidence="3 4">CBS 102.39</strain>
    </source>
</reference>
<evidence type="ECO:0000313" key="4">
    <source>
        <dbReference type="Proteomes" id="UP000521872"/>
    </source>
</evidence>
<dbReference type="InterPro" id="IPR002018">
    <property type="entry name" value="CarbesteraseB"/>
</dbReference>
<dbReference type="Proteomes" id="UP000521872">
    <property type="component" value="Unassembled WGS sequence"/>
</dbReference>
<sequence length="469" mass="51010">MFRSRIFSLIALTSYVLGAPTVKPDSGTFTGISSGTTSQFFGIPVGNLRLRLAQPNLPYNGTHLATAFGVACPQQNTGLPLPPGLAAETIDMITNLGIDAIFPDSEDCLTINVITPSTATSRSKLPVVIWIYGDGGSLLGGFERGTASFPLPILLGTPVVLTGFGFLASKEVKAAGVGNLCLQDQRQAMRWVQKYISQFGGDPTKVTMHMGRVRWIPICISPSRRKWREQRGFVPRGRHAVSSSPQYGDITEGQPLYDAIVQETGCSGSSDTLQCLRDLPFATLKAAINKSPGDCDDEGTLFSFSTLNITTEAQLQDYVQNTLPDLTQGSPYDTGVTNALTPQFKRLASLQGDLTFQAPRRFLLQNRSGKQTVFAFLSKRFKTLPTLGSFHVTDLLNVYGGEELTNYLVRIVATLNPNGFGSVLWPQYTPQSPQMLTFLDGTIPTTPTMDTYRGPQIAFLNNLTLLHPL</sequence>
<dbReference type="EMBL" id="JAACJL010000002">
    <property type="protein sequence ID" value="KAF4622620.1"/>
    <property type="molecule type" value="Genomic_DNA"/>
</dbReference>
<feature type="signal peptide" evidence="1">
    <location>
        <begin position="1"/>
        <end position="18"/>
    </location>
</feature>